<sequence>MATPLATDQTPAKCLHVVQADRSTLAPGATNPDYIAEGGA</sequence>
<proteinExistence type="predicted"/>
<comment type="caution">
    <text evidence="1">The sequence shown here is derived from an EMBL/GenBank/DDBJ whole genome shotgun (WGS) entry which is preliminary data.</text>
</comment>
<evidence type="ECO:0000313" key="2">
    <source>
        <dbReference type="Proteomes" id="UP001596137"/>
    </source>
</evidence>
<dbReference type="Proteomes" id="UP001596137">
    <property type="component" value="Unassembled WGS sequence"/>
</dbReference>
<name>A0ABW1NBQ0_9ACTN</name>
<accession>A0ABW1NBQ0</accession>
<gene>
    <name evidence="1" type="ORF">ACFP1K_06140</name>
</gene>
<reference evidence="2" key="1">
    <citation type="journal article" date="2019" name="Int. J. Syst. Evol. Microbiol.">
        <title>The Global Catalogue of Microorganisms (GCM) 10K type strain sequencing project: providing services to taxonomists for standard genome sequencing and annotation.</title>
        <authorList>
            <consortium name="The Broad Institute Genomics Platform"/>
            <consortium name="The Broad Institute Genome Sequencing Center for Infectious Disease"/>
            <person name="Wu L."/>
            <person name="Ma J."/>
        </authorList>
    </citation>
    <scope>NUCLEOTIDE SEQUENCE [LARGE SCALE GENOMIC DNA]</scope>
    <source>
        <strain evidence="2">JCM 30346</strain>
    </source>
</reference>
<dbReference type="RefSeq" id="WP_380747817.1">
    <property type="nucleotide sequence ID" value="NZ_JBHSRF010000006.1"/>
</dbReference>
<protein>
    <submittedName>
        <fullName evidence="1">Uncharacterized protein</fullName>
    </submittedName>
</protein>
<dbReference type="EMBL" id="JBHSRF010000006">
    <property type="protein sequence ID" value="MFC6080731.1"/>
    <property type="molecule type" value="Genomic_DNA"/>
</dbReference>
<keyword evidence="2" id="KW-1185">Reference proteome</keyword>
<evidence type="ECO:0000313" key="1">
    <source>
        <dbReference type="EMBL" id="MFC6080731.1"/>
    </source>
</evidence>
<organism evidence="1 2">
    <name type="scientific">Sphaerisporangium aureirubrum</name>
    <dbReference type="NCBI Taxonomy" id="1544736"/>
    <lineage>
        <taxon>Bacteria</taxon>
        <taxon>Bacillati</taxon>
        <taxon>Actinomycetota</taxon>
        <taxon>Actinomycetes</taxon>
        <taxon>Streptosporangiales</taxon>
        <taxon>Streptosporangiaceae</taxon>
        <taxon>Sphaerisporangium</taxon>
    </lineage>
</organism>